<protein>
    <submittedName>
        <fullName evidence="2">Uncharacterized protein</fullName>
    </submittedName>
</protein>
<gene>
    <name evidence="2" type="primary">ORF156518</name>
</gene>
<feature type="compositionally biased region" description="Acidic residues" evidence="1">
    <location>
        <begin position="43"/>
        <end position="68"/>
    </location>
</feature>
<proteinExistence type="predicted"/>
<name>A0A0B7B0W1_9EUPU</name>
<evidence type="ECO:0000256" key="1">
    <source>
        <dbReference type="SAM" id="MobiDB-lite"/>
    </source>
</evidence>
<dbReference type="AlphaFoldDB" id="A0A0B7B0W1"/>
<sequence length="84" mass="9675">RAKWRRLKQESPSVECSSQSERSDKVTSDHQHRNHNNDHSSDEALDEDEDDEFEEDDDINVSEYEVDVGDDRCPPLTGSGLKRT</sequence>
<evidence type="ECO:0000313" key="2">
    <source>
        <dbReference type="EMBL" id="CEK86949.1"/>
    </source>
</evidence>
<reference evidence="2" key="1">
    <citation type="submission" date="2014-12" db="EMBL/GenBank/DDBJ databases">
        <title>Insight into the proteome of Arion vulgaris.</title>
        <authorList>
            <person name="Aradska J."/>
            <person name="Bulat T."/>
            <person name="Smidak R."/>
            <person name="Sarate P."/>
            <person name="Gangsoo J."/>
            <person name="Sialana F."/>
            <person name="Bilban M."/>
            <person name="Lubec G."/>
        </authorList>
    </citation>
    <scope>NUCLEOTIDE SEQUENCE</scope>
    <source>
        <tissue evidence="2">Skin</tissue>
    </source>
</reference>
<dbReference type="EMBL" id="HACG01040084">
    <property type="protein sequence ID" value="CEK86949.1"/>
    <property type="molecule type" value="Transcribed_RNA"/>
</dbReference>
<feature type="compositionally biased region" description="Polar residues" evidence="1">
    <location>
        <begin position="10"/>
        <end position="20"/>
    </location>
</feature>
<organism evidence="2">
    <name type="scientific">Arion vulgaris</name>
    <dbReference type="NCBI Taxonomy" id="1028688"/>
    <lineage>
        <taxon>Eukaryota</taxon>
        <taxon>Metazoa</taxon>
        <taxon>Spiralia</taxon>
        <taxon>Lophotrochozoa</taxon>
        <taxon>Mollusca</taxon>
        <taxon>Gastropoda</taxon>
        <taxon>Heterobranchia</taxon>
        <taxon>Euthyneura</taxon>
        <taxon>Panpulmonata</taxon>
        <taxon>Eupulmonata</taxon>
        <taxon>Stylommatophora</taxon>
        <taxon>Helicina</taxon>
        <taxon>Arionoidea</taxon>
        <taxon>Arionidae</taxon>
        <taxon>Arion</taxon>
    </lineage>
</organism>
<feature type="non-terminal residue" evidence="2">
    <location>
        <position position="1"/>
    </location>
</feature>
<feature type="region of interest" description="Disordered" evidence="1">
    <location>
        <begin position="1"/>
        <end position="84"/>
    </location>
</feature>
<accession>A0A0B7B0W1</accession>
<feature type="compositionally biased region" description="Basic and acidic residues" evidence="1">
    <location>
        <begin position="21"/>
        <end position="42"/>
    </location>
</feature>